<dbReference type="AlphaFoldDB" id="A0A6J4SEK7"/>
<proteinExistence type="predicted"/>
<accession>A0A6J4SEK7</accession>
<feature type="compositionally biased region" description="Polar residues" evidence="1">
    <location>
        <begin position="1"/>
        <end position="11"/>
    </location>
</feature>
<evidence type="ECO:0000256" key="1">
    <source>
        <dbReference type="SAM" id="MobiDB-lite"/>
    </source>
</evidence>
<gene>
    <name evidence="2" type="ORF">AVDCRST_MAG91-830</name>
</gene>
<name>A0A6J4SEK7_9SPHN</name>
<protein>
    <submittedName>
        <fullName evidence="2">Uncharacterized protein</fullName>
    </submittedName>
</protein>
<dbReference type="EMBL" id="CADCVX010000192">
    <property type="protein sequence ID" value="CAA9496841.1"/>
    <property type="molecule type" value="Genomic_DNA"/>
</dbReference>
<evidence type="ECO:0000313" key="2">
    <source>
        <dbReference type="EMBL" id="CAA9496841.1"/>
    </source>
</evidence>
<reference evidence="2" key="1">
    <citation type="submission" date="2020-02" db="EMBL/GenBank/DDBJ databases">
        <authorList>
            <person name="Meier V. D."/>
        </authorList>
    </citation>
    <scope>NUCLEOTIDE SEQUENCE</scope>
    <source>
        <strain evidence="2">AVDCRST_MAG91</strain>
    </source>
</reference>
<sequence>ARRYASRSSGVASKPLRIESEITSSPSRRRTPRTPADVRDWNSRTSVAEKRTARPSRVARRTSSSSVS</sequence>
<feature type="region of interest" description="Disordered" evidence="1">
    <location>
        <begin position="1"/>
        <end position="68"/>
    </location>
</feature>
<organism evidence="2">
    <name type="scientific">uncultured Sphingomonadaceae bacterium</name>
    <dbReference type="NCBI Taxonomy" id="169976"/>
    <lineage>
        <taxon>Bacteria</taxon>
        <taxon>Pseudomonadati</taxon>
        <taxon>Pseudomonadota</taxon>
        <taxon>Alphaproteobacteria</taxon>
        <taxon>Sphingomonadales</taxon>
        <taxon>Sphingomonadaceae</taxon>
        <taxon>environmental samples</taxon>
    </lineage>
</organism>
<feature type="non-terminal residue" evidence="2">
    <location>
        <position position="68"/>
    </location>
</feature>
<feature type="compositionally biased region" description="Basic and acidic residues" evidence="1">
    <location>
        <begin position="36"/>
        <end position="52"/>
    </location>
</feature>
<feature type="non-terminal residue" evidence="2">
    <location>
        <position position="1"/>
    </location>
</feature>